<gene>
    <name evidence="2" type="ORF">FJU31_00385</name>
</gene>
<keyword evidence="1" id="KW-0812">Transmembrane</keyword>
<protein>
    <recommendedName>
        <fullName evidence="4">Cardiolipin synthase N-terminal domain-containing protein</fullName>
    </recommendedName>
</protein>
<reference evidence="2 3" key="1">
    <citation type="journal article" date="2020" name="Antonie Van Leeuwenhoek">
        <title>Stenotrophomonas cyclobalanopsidis sp. nov., isolated from the leaf spot disease of Cyclobalanopsis patelliformis.</title>
        <authorList>
            <person name="Bian D.R."/>
            <person name="Xue H."/>
            <person name="Piao C.G."/>
            <person name="Li Y."/>
        </authorList>
    </citation>
    <scope>NUCLEOTIDE SEQUENCE [LARGE SCALE GENOMIC DNA]</scope>
    <source>
        <strain evidence="2 3">TPQG1-4</strain>
    </source>
</reference>
<organism evidence="2 3">
    <name type="scientific">Stenotrophomonas cyclobalanopsidis</name>
    <dbReference type="NCBI Taxonomy" id="2771362"/>
    <lineage>
        <taxon>Bacteria</taxon>
        <taxon>Pseudomonadati</taxon>
        <taxon>Pseudomonadota</taxon>
        <taxon>Gammaproteobacteria</taxon>
        <taxon>Lysobacterales</taxon>
        <taxon>Lysobacteraceae</taxon>
        <taxon>Stenotrophomonas</taxon>
    </lineage>
</organism>
<evidence type="ECO:0008006" key="4">
    <source>
        <dbReference type="Google" id="ProtNLM"/>
    </source>
</evidence>
<comment type="caution">
    <text evidence="2">The sequence shown here is derived from an EMBL/GenBank/DDBJ whole genome shotgun (WGS) entry which is preliminary data.</text>
</comment>
<evidence type="ECO:0000313" key="2">
    <source>
        <dbReference type="EMBL" id="KAA9004346.1"/>
    </source>
</evidence>
<dbReference type="EMBL" id="VYKI01000001">
    <property type="protein sequence ID" value="KAA9004346.1"/>
    <property type="molecule type" value="Genomic_DNA"/>
</dbReference>
<dbReference type="Proteomes" id="UP000326367">
    <property type="component" value="Unassembled WGS sequence"/>
</dbReference>
<evidence type="ECO:0000313" key="3">
    <source>
        <dbReference type="Proteomes" id="UP000326367"/>
    </source>
</evidence>
<keyword evidence="1" id="KW-1133">Transmembrane helix</keyword>
<name>A0ABQ6T5C7_9GAMM</name>
<evidence type="ECO:0000256" key="1">
    <source>
        <dbReference type="SAM" id="Phobius"/>
    </source>
</evidence>
<keyword evidence="1" id="KW-0472">Membrane</keyword>
<keyword evidence="3" id="KW-1185">Reference proteome</keyword>
<feature type="transmembrane region" description="Helical" evidence="1">
    <location>
        <begin position="12"/>
        <end position="33"/>
    </location>
</feature>
<accession>A0ABQ6T5C7</accession>
<proteinExistence type="predicted"/>
<sequence>MRAADKAWTSIIVLVAGIALLPGLLYLLGLALVDGRPRPARVEPSRCSAASGCRSRAWARLYIFIDAWRGSTSAGDLPGHHQK</sequence>